<feature type="domain" description="DUF7924" evidence="3">
    <location>
        <begin position="178"/>
        <end position="394"/>
    </location>
</feature>
<dbReference type="PANTHER" id="PTHR42470">
    <property type="entry name" value="VAST DOMAIN-CONTAINING PROTEIN"/>
    <property type="match status" value="1"/>
</dbReference>
<dbReference type="EMBL" id="MIKG01000015">
    <property type="protein sequence ID" value="RAO71510.1"/>
    <property type="molecule type" value="Genomic_DNA"/>
</dbReference>
<dbReference type="Pfam" id="PF25545">
    <property type="entry name" value="DUF7924"/>
    <property type="match status" value="1"/>
</dbReference>
<dbReference type="AlphaFoldDB" id="A0A364L6R1"/>
<proteinExistence type="predicted"/>
<keyword evidence="1" id="KW-0175">Coiled coil</keyword>
<feature type="coiled-coil region" evidence="1">
    <location>
        <begin position="445"/>
        <end position="476"/>
    </location>
</feature>
<dbReference type="GeneID" id="63796737"/>
<organism evidence="4 5">
    <name type="scientific">Talaromyces amestolkiae</name>
    <dbReference type="NCBI Taxonomy" id="1196081"/>
    <lineage>
        <taxon>Eukaryota</taxon>
        <taxon>Fungi</taxon>
        <taxon>Dikarya</taxon>
        <taxon>Ascomycota</taxon>
        <taxon>Pezizomycotina</taxon>
        <taxon>Eurotiomycetes</taxon>
        <taxon>Eurotiomycetidae</taxon>
        <taxon>Eurotiales</taxon>
        <taxon>Trichocomaceae</taxon>
        <taxon>Talaromyces</taxon>
        <taxon>Talaromyces sect. Talaromyces</taxon>
    </lineage>
</organism>
<comment type="caution">
    <text evidence="4">The sequence shown here is derived from an EMBL/GenBank/DDBJ whole genome shotgun (WGS) entry which is preliminary data.</text>
</comment>
<evidence type="ECO:0000256" key="2">
    <source>
        <dbReference type="SAM" id="MobiDB-lite"/>
    </source>
</evidence>
<evidence type="ECO:0000256" key="1">
    <source>
        <dbReference type="SAM" id="Coils"/>
    </source>
</evidence>
<keyword evidence="5" id="KW-1185">Reference proteome</keyword>
<dbReference type="STRING" id="1196081.A0A364L6R1"/>
<evidence type="ECO:0000313" key="4">
    <source>
        <dbReference type="EMBL" id="RAO71510.1"/>
    </source>
</evidence>
<feature type="region of interest" description="Disordered" evidence="2">
    <location>
        <begin position="1"/>
        <end position="66"/>
    </location>
</feature>
<reference evidence="4 5" key="1">
    <citation type="journal article" date="2017" name="Biotechnol. Biofuels">
        <title>Differential beta-glucosidase expression as a function of carbon source availability in Talaromyces amestolkiae: a genomic and proteomic approach.</title>
        <authorList>
            <person name="de Eugenio L.I."/>
            <person name="Mendez-Liter J.A."/>
            <person name="Nieto-Dominguez M."/>
            <person name="Alonso L."/>
            <person name="Gil-Munoz J."/>
            <person name="Barriuso J."/>
            <person name="Prieto A."/>
            <person name="Martinez M.J."/>
        </authorList>
    </citation>
    <scope>NUCLEOTIDE SEQUENCE [LARGE SCALE GENOMIC DNA]</scope>
    <source>
        <strain evidence="4 5">CIB</strain>
    </source>
</reference>
<accession>A0A364L6R1</accession>
<dbReference type="Proteomes" id="UP000249363">
    <property type="component" value="Unassembled WGS sequence"/>
</dbReference>
<sequence length="477" mass="55265">MKRKFDSKDDSSNEKNSVKRQCQRSLSDTDLNEQQKQIQPQPPPSPLSQGPENRLTSCEHTTNVPTKLSSELDNRILDWIDKVDELQVVELEDMSQSPSKRSRSDSTDTYRGRRRSISEASTSAYKDVSYVPILEQKGCFMRPSRAGPIDEDARLCEQLFSQPIDVPSGTLFEDKYAQDFRNALQGRSEALVTLHLHSLLMPSAEIRYFREREGSENVIDGYNDLWLKTEPIHGPKPQPDHAWGLKWSTFSELQRQKLGVKPDAKSMYAVRDDMYFPYFAAEVKCGNQALDFADRQNMHSMCIALRAIVTLARAAGCLEEVNQRILGFSISHDSEDVRIYAYYPEITGDKIEYYRRPLSRFNIWSEKDRWACFRFVVNVNRRFLPIHIKRLNDLLDKIPDVQDTEYENDDEQRIGSQVSGSRERRVNSRAPSVRSRGHAELRSTIQGLREEHKLVLAQLEEQRREFLIQIEQLKARE</sequence>
<dbReference type="InterPro" id="IPR057684">
    <property type="entry name" value="DUF7924"/>
</dbReference>
<evidence type="ECO:0000313" key="5">
    <source>
        <dbReference type="Proteomes" id="UP000249363"/>
    </source>
</evidence>
<feature type="region of interest" description="Disordered" evidence="2">
    <location>
        <begin position="91"/>
        <end position="118"/>
    </location>
</feature>
<feature type="compositionally biased region" description="Basic and acidic residues" evidence="2">
    <location>
        <begin position="102"/>
        <end position="111"/>
    </location>
</feature>
<gene>
    <name evidence="4" type="ORF">BHQ10_007522</name>
</gene>
<dbReference type="RefSeq" id="XP_040736025.1">
    <property type="nucleotide sequence ID" value="XM_040880227.1"/>
</dbReference>
<feature type="compositionally biased region" description="Basic and acidic residues" evidence="2">
    <location>
        <begin position="1"/>
        <end position="17"/>
    </location>
</feature>
<dbReference type="PANTHER" id="PTHR42470:SF2">
    <property type="match status" value="1"/>
</dbReference>
<feature type="compositionally biased region" description="Polar residues" evidence="2">
    <location>
        <begin position="54"/>
        <end position="66"/>
    </location>
</feature>
<dbReference type="OrthoDB" id="4225927at2759"/>
<evidence type="ECO:0000259" key="3">
    <source>
        <dbReference type="Pfam" id="PF25545"/>
    </source>
</evidence>
<name>A0A364L6R1_TALAM</name>
<feature type="region of interest" description="Disordered" evidence="2">
    <location>
        <begin position="405"/>
        <end position="435"/>
    </location>
</feature>
<protein>
    <recommendedName>
        <fullName evidence="3">DUF7924 domain-containing protein</fullName>
    </recommendedName>
</protein>